<dbReference type="EMBL" id="FQ790346">
    <property type="protein sequence ID" value="CCD53214.1"/>
    <property type="molecule type" value="Genomic_DNA"/>
</dbReference>
<accession>G2YNL6</accession>
<keyword evidence="1" id="KW-1133">Transmembrane helix</keyword>
<protein>
    <submittedName>
        <fullName evidence="2">Uncharacterized protein</fullName>
    </submittedName>
</protein>
<dbReference type="Proteomes" id="UP000008177">
    <property type="component" value="Unplaced contigs"/>
</dbReference>
<evidence type="ECO:0000313" key="2">
    <source>
        <dbReference type="EMBL" id="CCD53214.1"/>
    </source>
</evidence>
<evidence type="ECO:0000256" key="1">
    <source>
        <dbReference type="SAM" id="Phobius"/>
    </source>
</evidence>
<organism evidence="2 3">
    <name type="scientific">Botryotinia fuckeliana (strain T4)</name>
    <name type="common">Noble rot fungus</name>
    <name type="synonym">Botrytis cinerea</name>
    <dbReference type="NCBI Taxonomy" id="999810"/>
    <lineage>
        <taxon>Eukaryota</taxon>
        <taxon>Fungi</taxon>
        <taxon>Dikarya</taxon>
        <taxon>Ascomycota</taxon>
        <taxon>Pezizomycotina</taxon>
        <taxon>Leotiomycetes</taxon>
        <taxon>Helotiales</taxon>
        <taxon>Sclerotiniaceae</taxon>
        <taxon>Botrytis</taxon>
    </lineage>
</organism>
<name>G2YNL6_BOTF4</name>
<keyword evidence="1" id="KW-0472">Membrane</keyword>
<feature type="transmembrane region" description="Helical" evidence="1">
    <location>
        <begin position="26"/>
        <end position="47"/>
    </location>
</feature>
<dbReference type="HOGENOM" id="CLU_3142910_0_0_1"/>
<gene>
    <name evidence="2" type="ORF">BofuT4_uP122330.1</name>
</gene>
<evidence type="ECO:0000313" key="3">
    <source>
        <dbReference type="Proteomes" id="UP000008177"/>
    </source>
</evidence>
<reference evidence="3" key="1">
    <citation type="journal article" date="2011" name="PLoS Genet.">
        <title>Genomic analysis of the necrotrophic fungal pathogens Sclerotinia sclerotiorum and Botrytis cinerea.</title>
        <authorList>
            <person name="Amselem J."/>
            <person name="Cuomo C.A."/>
            <person name="van Kan J.A."/>
            <person name="Viaud M."/>
            <person name="Benito E.P."/>
            <person name="Couloux A."/>
            <person name="Coutinho P.M."/>
            <person name="de Vries R.P."/>
            <person name="Dyer P.S."/>
            <person name="Fillinger S."/>
            <person name="Fournier E."/>
            <person name="Gout L."/>
            <person name="Hahn M."/>
            <person name="Kohn L."/>
            <person name="Lapalu N."/>
            <person name="Plummer K.M."/>
            <person name="Pradier J.M."/>
            <person name="Quevillon E."/>
            <person name="Sharon A."/>
            <person name="Simon A."/>
            <person name="ten Have A."/>
            <person name="Tudzynski B."/>
            <person name="Tudzynski P."/>
            <person name="Wincker P."/>
            <person name="Andrew M."/>
            <person name="Anthouard V."/>
            <person name="Beever R.E."/>
            <person name="Beffa R."/>
            <person name="Benoit I."/>
            <person name="Bouzid O."/>
            <person name="Brault B."/>
            <person name="Chen Z."/>
            <person name="Choquer M."/>
            <person name="Collemare J."/>
            <person name="Cotton P."/>
            <person name="Danchin E.G."/>
            <person name="Da Silva C."/>
            <person name="Gautier A."/>
            <person name="Giraud C."/>
            <person name="Giraud T."/>
            <person name="Gonzalez C."/>
            <person name="Grossetete S."/>
            <person name="Guldener U."/>
            <person name="Henrissat B."/>
            <person name="Howlett B.J."/>
            <person name="Kodira C."/>
            <person name="Kretschmer M."/>
            <person name="Lappartient A."/>
            <person name="Leroch M."/>
            <person name="Levis C."/>
            <person name="Mauceli E."/>
            <person name="Neuveglise C."/>
            <person name="Oeser B."/>
            <person name="Pearson M."/>
            <person name="Poulain J."/>
            <person name="Poussereau N."/>
            <person name="Quesneville H."/>
            <person name="Rascle C."/>
            <person name="Schumacher J."/>
            <person name="Segurens B."/>
            <person name="Sexton A."/>
            <person name="Silva E."/>
            <person name="Sirven C."/>
            <person name="Soanes D.M."/>
            <person name="Talbot N.J."/>
            <person name="Templeton M."/>
            <person name="Yandava C."/>
            <person name="Yarden O."/>
            <person name="Zeng Q."/>
            <person name="Rollins J.A."/>
            <person name="Lebrun M.H."/>
            <person name="Dickman M."/>
        </authorList>
    </citation>
    <scope>NUCLEOTIDE SEQUENCE [LARGE SCALE GENOMIC DNA]</scope>
    <source>
        <strain evidence="3">T4</strain>
    </source>
</reference>
<sequence>MLHTAYISSGGGEALLFFHSCSDFHFYFNIATSTMLSSGCLEAVFALRK</sequence>
<dbReference type="AlphaFoldDB" id="G2YNL6"/>
<proteinExistence type="predicted"/>
<dbReference type="InParanoid" id="G2YNL6"/>
<keyword evidence="1" id="KW-0812">Transmembrane</keyword>